<dbReference type="Gene3D" id="3.40.50.1820">
    <property type="entry name" value="alpha/beta hydrolase"/>
    <property type="match status" value="1"/>
</dbReference>
<keyword evidence="2" id="KW-0378">Hydrolase</keyword>
<dbReference type="InterPro" id="IPR029058">
    <property type="entry name" value="AB_hydrolase_fold"/>
</dbReference>
<evidence type="ECO:0000259" key="1">
    <source>
        <dbReference type="Pfam" id="PF12146"/>
    </source>
</evidence>
<dbReference type="STRING" id="64702.SAMN05443377_11933"/>
<dbReference type="PANTHER" id="PTHR11614">
    <property type="entry name" value="PHOSPHOLIPASE-RELATED"/>
    <property type="match status" value="1"/>
</dbReference>
<proteinExistence type="predicted"/>
<dbReference type="Proteomes" id="UP000198815">
    <property type="component" value="Unassembled WGS sequence"/>
</dbReference>
<dbReference type="InterPro" id="IPR051044">
    <property type="entry name" value="MAG_DAG_Lipase"/>
</dbReference>
<reference evidence="2 3" key="1">
    <citation type="submission" date="2016-10" db="EMBL/GenBank/DDBJ databases">
        <authorList>
            <person name="de Groot N.N."/>
        </authorList>
    </citation>
    <scope>NUCLEOTIDE SEQUENCE [LARGE SCALE GENOMIC DNA]</scope>
    <source>
        <strain evidence="2 3">DSM 16859</strain>
    </source>
</reference>
<organism evidence="2 3">
    <name type="scientific">Propionibacterium cyclohexanicum</name>
    <dbReference type="NCBI Taxonomy" id="64702"/>
    <lineage>
        <taxon>Bacteria</taxon>
        <taxon>Bacillati</taxon>
        <taxon>Actinomycetota</taxon>
        <taxon>Actinomycetes</taxon>
        <taxon>Propionibacteriales</taxon>
        <taxon>Propionibacteriaceae</taxon>
        <taxon>Propionibacterium</taxon>
    </lineage>
</organism>
<evidence type="ECO:0000313" key="3">
    <source>
        <dbReference type="Proteomes" id="UP000198815"/>
    </source>
</evidence>
<dbReference type="InterPro" id="IPR022742">
    <property type="entry name" value="Hydrolase_4"/>
</dbReference>
<keyword evidence="3" id="KW-1185">Reference proteome</keyword>
<gene>
    <name evidence="2" type="ORF">SAMN05443377_11933</name>
</gene>
<protein>
    <submittedName>
        <fullName evidence="2">Lysophospholipase, alpha-beta hydrolase superfamily</fullName>
    </submittedName>
</protein>
<dbReference type="Pfam" id="PF12146">
    <property type="entry name" value="Hydrolase_4"/>
    <property type="match status" value="1"/>
</dbReference>
<dbReference type="EMBL" id="FOGZ01000019">
    <property type="protein sequence ID" value="SER92878.1"/>
    <property type="molecule type" value="Genomic_DNA"/>
</dbReference>
<feature type="domain" description="Serine aminopeptidase S33" evidence="1">
    <location>
        <begin position="48"/>
        <end position="172"/>
    </location>
</feature>
<dbReference type="RefSeq" id="WP_091970365.1">
    <property type="nucleotide sequence ID" value="NZ_FOGZ01000019.1"/>
</dbReference>
<dbReference type="SUPFAM" id="SSF53474">
    <property type="entry name" value="alpha/beta-Hydrolases"/>
    <property type="match status" value="1"/>
</dbReference>
<accession>A0A1H9T6V3</accession>
<dbReference type="GO" id="GO:0016787">
    <property type="term" value="F:hydrolase activity"/>
    <property type="evidence" value="ECO:0007669"/>
    <property type="project" value="UniProtKB-KW"/>
</dbReference>
<dbReference type="AlphaFoldDB" id="A0A1H9T6V3"/>
<dbReference type="OrthoDB" id="9801217at2"/>
<sequence length="342" mass="37919">MHAWSPDTLLAGHVATSWSIDGAAHVEGEPDLPLTATLVRRGEPRHGRAVLYLHGWNDYFFQDHVSAWFDAHGFDFYALDLRRYGRNLRAGLVAGYVADLREYESELDAAVALIHEDHAGVPITFAGHSTGGLVGSLWASERPGLLAGLILNSPWLDMQGFPLLWRVMFPVSHAVAAINPLAELAASLDTGFYRSSLHASLDGEWNWDLGLKSTPAFVPRWGWGRAILAGQAKVARGLHIDTPVLVLTSQESNFSRTWSEDMHGQDLVLDVDRICAAAVNLGNHVSIRRIKGGVHDLVLSREPVRAVLFDEIDRWLEAYVRPEQSIERYRDELGSETIAGHR</sequence>
<evidence type="ECO:0000313" key="2">
    <source>
        <dbReference type="EMBL" id="SER92878.1"/>
    </source>
</evidence>
<name>A0A1H9T6V3_9ACTN</name>